<proteinExistence type="predicted"/>
<sequence>MGDSQTENAWFSLKWGILEEKTCDFWVKWGIVEEKMRDFWLNGGFVKRKHVIFA</sequence>
<dbReference type="HOGENOM" id="CLU_194364_5_0_0"/>
<organism evidence="1 2">
    <name type="scientific">Chlamydia ibidis</name>
    <dbReference type="NCBI Taxonomy" id="1405396"/>
    <lineage>
        <taxon>Bacteria</taxon>
        <taxon>Pseudomonadati</taxon>
        <taxon>Chlamydiota</taxon>
        <taxon>Chlamydiia</taxon>
        <taxon>Chlamydiales</taxon>
        <taxon>Chlamydiaceae</taxon>
        <taxon>Chlamydia/Chlamydophila group</taxon>
        <taxon>Chlamydia</taxon>
    </lineage>
</organism>
<dbReference type="EMBL" id="ATNB01000037">
    <property type="protein sequence ID" value="EPP35528.1"/>
    <property type="molecule type" value="Genomic_DNA"/>
</dbReference>
<reference evidence="1 2" key="1">
    <citation type="submission" date="2013-04" db="EMBL/GenBank/DDBJ databases">
        <title>Genome sequence of Chlamydia psittaci 10-1398/11.</title>
        <authorList>
            <person name="Huot-Creasy H."/>
            <person name="McCracken C.L."/>
            <person name="Humphries M."/>
            <person name="Sachse K."/>
            <person name="Laroucau K."/>
            <person name="Bavoil P."/>
            <person name="Myers G.S."/>
        </authorList>
    </citation>
    <scope>NUCLEOTIDE SEQUENCE [LARGE SCALE GENOMIC DNA]</scope>
    <source>
        <strain evidence="1 2">10_1398_11</strain>
    </source>
</reference>
<protein>
    <submittedName>
        <fullName evidence="1">Uncharacterized protein</fullName>
    </submittedName>
</protein>
<dbReference type="AlphaFoldDB" id="S7J5L8"/>
<dbReference type="Proteomes" id="UP000016200">
    <property type="component" value="Unassembled WGS sequence"/>
</dbReference>
<comment type="caution">
    <text evidence="1">The sequence shown here is derived from an EMBL/GenBank/DDBJ whole genome shotgun (WGS) entry which is preliminary data.</text>
</comment>
<gene>
    <name evidence="1" type="ORF">CP10139811_1178</name>
</gene>
<evidence type="ECO:0000313" key="1">
    <source>
        <dbReference type="EMBL" id="EPP35528.1"/>
    </source>
</evidence>
<dbReference type="PATRIC" id="fig|1238237.3.peg.146"/>
<name>S7J5L8_9CHLA</name>
<evidence type="ECO:0000313" key="2">
    <source>
        <dbReference type="Proteomes" id="UP000016200"/>
    </source>
</evidence>
<accession>S7J5L8</accession>